<proteinExistence type="predicted"/>
<feature type="transmembrane region" description="Helical" evidence="2">
    <location>
        <begin position="577"/>
        <end position="596"/>
    </location>
</feature>
<dbReference type="AlphaFoldDB" id="G2Y035"/>
<feature type="transmembrane region" description="Helical" evidence="2">
    <location>
        <begin position="505"/>
        <end position="527"/>
    </location>
</feature>
<dbReference type="InParanoid" id="G2Y035"/>
<accession>G2Y035</accession>
<feature type="transmembrane region" description="Helical" evidence="2">
    <location>
        <begin position="539"/>
        <end position="557"/>
    </location>
</feature>
<evidence type="ECO:0000256" key="2">
    <source>
        <dbReference type="SAM" id="Phobius"/>
    </source>
</evidence>
<protein>
    <submittedName>
        <fullName evidence="3">Uncharacterized protein</fullName>
    </submittedName>
</protein>
<feature type="region of interest" description="Disordered" evidence="1">
    <location>
        <begin position="208"/>
        <end position="233"/>
    </location>
</feature>
<evidence type="ECO:0000313" key="4">
    <source>
        <dbReference type="Proteomes" id="UP000008177"/>
    </source>
</evidence>
<organism evidence="3 4">
    <name type="scientific">Botryotinia fuckeliana (strain T4)</name>
    <name type="common">Noble rot fungus</name>
    <name type="synonym">Botrytis cinerea</name>
    <dbReference type="NCBI Taxonomy" id="999810"/>
    <lineage>
        <taxon>Eukaryota</taxon>
        <taxon>Fungi</taxon>
        <taxon>Dikarya</taxon>
        <taxon>Ascomycota</taxon>
        <taxon>Pezizomycotina</taxon>
        <taxon>Leotiomycetes</taxon>
        <taxon>Helotiales</taxon>
        <taxon>Sclerotiniaceae</taxon>
        <taxon>Botrytis</taxon>
    </lineage>
</organism>
<reference evidence="4" key="1">
    <citation type="journal article" date="2011" name="PLoS Genet.">
        <title>Genomic analysis of the necrotrophic fungal pathogens Sclerotinia sclerotiorum and Botrytis cinerea.</title>
        <authorList>
            <person name="Amselem J."/>
            <person name="Cuomo C.A."/>
            <person name="van Kan J.A."/>
            <person name="Viaud M."/>
            <person name="Benito E.P."/>
            <person name="Couloux A."/>
            <person name="Coutinho P.M."/>
            <person name="de Vries R.P."/>
            <person name="Dyer P.S."/>
            <person name="Fillinger S."/>
            <person name="Fournier E."/>
            <person name="Gout L."/>
            <person name="Hahn M."/>
            <person name="Kohn L."/>
            <person name="Lapalu N."/>
            <person name="Plummer K.M."/>
            <person name="Pradier J.M."/>
            <person name="Quevillon E."/>
            <person name="Sharon A."/>
            <person name="Simon A."/>
            <person name="ten Have A."/>
            <person name="Tudzynski B."/>
            <person name="Tudzynski P."/>
            <person name="Wincker P."/>
            <person name="Andrew M."/>
            <person name="Anthouard V."/>
            <person name="Beever R.E."/>
            <person name="Beffa R."/>
            <person name="Benoit I."/>
            <person name="Bouzid O."/>
            <person name="Brault B."/>
            <person name="Chen Z."/>
            <person name="Choquer M."/>
            <person name="Collemare J."/>
            <person name="Cotton P."/>
            <person name="Danchin E.G."/>
            <person name="Da Silva C."/>
            <person name="Gautier A."/>
            <person name="Giraud C."/>
            <person name="Giraud T."/>
            <person name="Gonzalez C."/>
            <person name="Grossetete S."/>
            <person name="Guldener U."/>
            <person name="Henrissat B."/>
            <person name="Howlett B.J."/>
            <person name="Kodira C."/>
            <person name="Kretschmer M."/>
            <person name="Lappartient A."/>
            <person name="Leroch M."/>
            <person name="Levis C."/>
            <person name="Mauceli E."/>
            <person name="Neuveglise C."/>
            <person name="Oeser B."/>
            <person name="Pearson M."/>
            <person name="Poulain J."/>
            <person name="Poussereau N."/>
            <person name="Quesneville H."/>
            <person name="Rascle C."/>
            <person name="Schumacher J."/>
            <person name="Segurens B."/>
            <person name="Sexton A."/>
            <person name="Silva E."/>
            <person name="Sirven C."/>
            <person name="Soanes D.M."/>
            <person name="Talbot N.J."/>
            <person name="Templeton M."/>
            <person name="Yandava C."/>
            <person name="Yarden O."/>
            <person name="Zeng Q."/>
            <person name="Rollins J.A."/>
            <person name="Lebrun M.H."/>
            <person name="Dickman M."/>
        </authorList>
    </citation>
    <scope>NUCLEOTIDE SEQUENCE [LARGE SCALE GENOMIC DNA]</scope>
    <source>
        <strain evidence="4">T4</strain>
    </source>
</reference>
<feature type="transmembrane region" description="Helical" evidence="2">
    <location>
        <begin position="608"/>
        <end position="630"/>
    </location>
</feature>
<sequence length="651" mass="72611">MFHGRLSSHPYLRPPSSGPRSRRQGISVNTSSSQTSSSSSSPYTASVEKKPISPEKFQSALKLYSKFRMKEGLALRSPEPNAASPSSNVSFGAPGPLTNASRSSHSKTAYSFDAAPSDWSSVISFETGSQHSVKSVAKNKAISYQGNPVSQRKRKRFGPVAKAKTALIRHLGACDKCRERNVKCPLEHHDIESLDHALQSSSCKQEFNSQRYNSTSPINDSQTANTPSGQATPITSQVQYELQGIGEKFDVAPDISLDHDLILSPIIDLEATQSQNENSLPDPMSLETRAAMHYSPFQHGSQFPLGVWDRSTYKCYFLDGECQHSYFDERSLQAHFEASHFEFTRIDPCFRCICTRCFSVTASYTCGCGGIVKLFICGNYIRTGQYPPEPPPRTSYSYTGLDIPTIFSDDSYTDTAFGPGLSFHINETQNFGSDANNIFYGDGSNMYPSPNSSTYDSYNYDSTQPGGNRYNGYAWALTLGANKATETHEPYRVMKFRQTPKHQKMLMYLLLSLILIFTGFQLFPWIMSTILKIDQFLPSIPTLGFIGFLISFATSWATRHAHSTRKAKRCKMHAIEWVYIVLFLSQLCIGLNVSHSKRKAFAYNSPELLIFLSFVAQVYGKCGCVIGTWIGKRATSLLPWSIKQDMKDTDK</sequence>
<gene>
    <name evidence="3" type="ORF">BofuT4_P043760.1</name>
</gene>
<keyword evidence="2" id="KW-0812">Transmembrane</keyword>
<name>G2Y035_BOTF4</name>
<feature type="compositionally biased region" description="Low complexity" evidence="1">
    <location>
        <begin position="27"/>
        <end position="46"/>
    </location>
</feature>
<feature type="compositionally biased region" description="Low complexity" evidence="1">
    <location>
        <begin position="77"/>
        <end position="90"/>
    </location>
</feature>
<dbReference type="Proteomes" id="UP000008177">
    <property type="component" value="Unplaced contigs"/>
</dbReference>
<dbReference type="OrthoDB" id="3921198at2759"/>
<evidence type="ECO:0000313" key="3">
    <source>
        <dbReference type="EMBL" id="CCD33980.1"/>
    </source>
</evidence>
<keyword evidence="2" id="KW-0472">Membrane</keyword>
<feature type="region of interest" description="Disordered" evidence="1">
    <location>
        <begin position="77"/>
        <end position="104"/>
    </location>
</feature>
<evidence type="ECO:0000256" key="1">
    <source>
        <dbReference type="SAM" id="MobiDB-lite"/>
    </source>
</evidence>
<dbReference type="HOGENOM" id="CLU_454131_0_0_1"/>
<feature type="region of interest" description="Disordered" evidence="1">
    <location>
        <begin position="1"/>
        <end position="51"/>
    </location>
</feature>
<dbReference type="EMBL" id="FQ790280">
    <property type="protein sequence ID" value="CCD33980.1"/>
    <property type="molecule type" value="Genomic_DNA"/>
</dbReference>
<keyword evidence="2" id="KW-1133">Transmembrane helix</keyword>